<dbReference type="Proteomes" id="UP000269998">
    <property type="component" value="Chromosome"/>
</dbReference>
<gene>
    <name evidence="1" type="ORF">MB901379_00181</name>
</gene>
<reference evidence="2" key="1">
    <citation type="submission" date="2018-02" db="EMBL/GenBank/DDBJ databases">
        <authorList>
            <person name="Seth-Smith MB H."/>
            <person name="Seth-Smith H."/>
        </authorList>
    </citation>
    <scope>NUCLEOTIDE SEQUENCE [LARGE SCALE GENOMIC DNA]</scope>
</reference>
<proteinExistence type="predicted"/>
<sequence length="78" mass="8806">MVTFVKPALRNGLWHLTGRVACGIANRVRGKWEHTAAIKWSPPDNLSRLRGHARAVLPGARVRRLLYGRVLITWQAPD</sequence>
<accession>A0A447G819</accession>
<dbReference type="AlphaFoldDB" id="A0A447G819"/>
<evidence type="ECO:0000313" key="1">
    <source>
        <dbReference type="EMBL" id="VDM86658.1"/>
    </source>
</evidence>
<dbReference type="KEGG" id="mbai:MB901379_00181"/>
<protein>
    <submittedName>
        <fullName evidence="1">Uncharacterized protein</fullName>
    </submittedName>
</protein>
<keyword evidence="2" id="KW-1185">Reference proteome</keyword>
<organism evidence="1 2">
    <name type="scientific">Mycobacterium basiliense</name>
    <dbReference type="NCBI Taxonomy" id="2094119"/>
    <lineage>
        <taxon>Bacteria</taxon>
        <taxon>Bacillati</taxon>
        <taxon>Actinomycetota</taxon>
        <taxon>Actinomycetes</taxon>
        <taxon>Mycobacteriales</taxon>
        <taxon>Mycobacteriaceae</taxon>
        <taxon>Mycobacterium</taxon>
    </lineage>
</organism>
<name>A0A447G819_9MYCO</name>
<dbReference type="EMBL" id="LR130759">
    <property type="protein sequence ID" value="VDM86658.1"/>
    <property type="molecule type" value="Genomic_DNA"/>
</dbReference>
<evidence type="ECO:0000313" key="2">
    <source>
        <dbReference type="Proteomes" id="UP000269998"/>
    </source>
</evidence>